<keyword evidence="9" id="KW-0406">Ion transport</keyword>
<evidence type="ECO:0000256" key="3">
    <source>
        <dbReference type="ARBA" id="ARBA00022448"/>
    </source>
</evidence>
<evidence type="ECO:0000256" key="6">
    <source>
        <dbReference type="ARBA" id="ARBA00022692"/>
    </source>
</evidence>
<dbReference type="InterPro" id="IPR003715">
    <property type="entry name" value="Poly_export_N"/>
</dbReference>
<comment type="caution">
    <text evidence="18">The sequence shown here is derived from an EMBL/GenBank/DDBJ whole genome shotgun (WGS) entry which is preliminary data.</text>
</comment>
<evidence type="ECO:0000313" key="19">
    <source>
        <dbReference type="Proteomes" id="UP001597601"/>
    </source>
</evidence>
<evidence type="ECO:0000256" key="10">
    <source>
        <dbReference type="ARBA" id="ARBA00023114"/>
    </source>
</evidence>
<evidence type="ECO:0000256" key="7">
    <source>
        <dbReference type="ARBA" id="ARBA00022729"/>
    </source>
</evidence>
<evidence type="ECO:0000256" key="5">
    <source>
        <dbReference type="ARBA" id="ARBA00022597"/>
    </source>
</evidence>
<evidence type="ECO:0000256" key="8">
    <source>
        <dbReference type="ARBA" id="ARBA00023047"/>
    </source>
</evidence>
<dbReference type="PANTHER" id="PTHR33619:SF3">
    <property type="entry name" value="POLYSACCHARIDE EXPORT PROTEIN GFCE-RELATED"/>
    <property type="match status" value="1"/>
</dbReference>
<dbReference type="PANTHER" id="PTHR33619">
    <property type="entry name" value="POLYSACCHARIDE EXPORT PROTEIN GFCE-RELATED"/>
    <property type="match status" value="1"/>
</dbReference>
<keyword evidence="6 15" id="KW-0812">Transmembrane</keyword>
<comment type="similarity">
    <text evidence="2">Belongs to the BexD/CtrA/VexA family.</text>
</comment>
<protein>
    <submittedName>
        <fullName evidence="18">Polysaccharide biosynthesis/export family protein</fullName>
    </submittedName>
</protein>
<keyword evidence="11 15" id="KW-0472">Membrane</keyword>
<feature type="domain" description="Polysaccharide export protein N-terminal" evidence="16">
    <location>
        <begin position="47"/>
        <end position="153"/>
    </location>
</feature>
<dbReference type="Pfam" id="PF02563">
    <property type="entry name" value="Poly_export"/>
    <property type="match status" value="1"/>
</dbReference>
<keyword evidence="3" id="KW-0813">Transport</keyword>
<keyword evidence="7" id="KW-0732">Signal</keyword>
<reference evidence="19" key="1">
    <citation type="journal article" date="2019" name="Int. J. Syst. Evol. Microbiol.">
        <title>The Global Catalogue of Microorganisms (GCM) 10K type strain sequencing project: providing services to taxonomists for standard genome sequencing and annotation.</title>
        <authorList>
            <consortium name="The Broad Institute Genomics Platform"/>
            <consortium name="The Broad Institute Genome Sequencing Center for Infectious Disease"/>
            <person name="Wu L."/>
            <person name="Ma J."/>
        </authorList>
    </citation>
    <scope>NUCLEOTIDE SEQUENCE [LARGE SCALE GENOMIC DNA]</scope>
    <source>
        <strain evidence="19">KCTC 52232</strain>
    </source>
</reference>
<evidence type="ECO:0000256" key="4">
    <source>
        <dbReference type="ARBA" id="ARBA00022452"/>
    </source>
</evidence>
<name>A0ABW5XTT7_9SPHI</name>
<evidence type="ECO:0000256" key="13">
    <source>
        <dbReference type="ARBA" id="ARBA00023237"/>
    </source>
</evidence>
<evidence type="ECO:0000256" key="9">
    <source>
        <dbReference type="ARBA" id="ARBA00023065"/>
    </source>
</evidence>
<keyword evidence="15" id="KW-1133">Transmembrane helix</keyword>
<evidence type="ECO:0000256" key="12">
    <source>
        <dbReference type="ARBA" id="ARBA00023139"/>
    </source>
</evidence>
<dbReference type="Proteomes" id="UP001597601">
    <property type="component" value="Unassembled WGS sequence"/>
</dbReference>
<comment type="subcellular location">
    <subcellularLocation>
        <location evidence="1">Cell outer membrane</location>
        <topology evidence="1">Multi-pass membrane protein</topology>
    </subcellularLocation>
</comment>
<keyword evidence="12" id="KW-0564">Palmitate</keyword>
<accession>A0ABW5XTT7</accession>
<feature type="transmembrane region" description="Helical" evidence="15">
    <location>
        <begin position="253"/>
        <end position="273"/>
    </location>
</feature>
<sequence length="279" mass="30865">MIISDLKKVLFIAVILLNASCSVYKQVPYFQDLDHKRITQEAVDNYSPLKIQAGDLLGLNVASASPVNEFAPSNARVTGNIETGGSNKANVPMGQENSNNNPVFGYRVNSSGEITVPYVGKVKAAGISTDEFAEKLKPLLTPYLKDPIPSVRILNFKISVVGDVLRPDVFNIQNERITILEALGLAGDLNITAKRKNVILIREYEGKREYLPVDLTSKKIFSSPYYYLQNNDVIYVEPDRTKYAPVDRGYRTLTTLLAAISAAGVLVTAYFLYYNSDSQ</sequence>
<dbReference type="Gene3D" id="3.10.560.10">
    <property type="entry name" value="Outer membrane lipoprotein wza domain like"/>
    <property type="match status" value="1"/>
</dbReference>
<evidence type="ECO:0000313" key="18">
    <source>
        <dbReference type="EMBL" id="MFD2866130.1"/>
    </source>
</evidence>
<evidence type="ECO:0000256" key="1">
    <source>
        <dbReference type="ARBA" id="ARBA00004571"/>
    </source>
</evidence>
<dbReference type="EMBL" id="JBHUON010000021">
    <property type="protein sequence ID" value="MFD2866130.1"/>
    <property type="molecule type" value="Genomic_DNA"/>
</dbReference>
<organism evidence="18 19">
    <name type="scientific">Mucilaginibacter antarcticus</name>
    <dbReference type="NCBI Taxonomy" id="1855725"/>
    <lineage>
        <taxon>Bacteria</taxon>
        <taxon>Pseudomonadati</taxon>
        <taxon>Bacteroidota</taxon>
        <taxon>Sphingobacteriia</taxon>
        <taxon>Sphingobacteriales</taxon>
        <taxon>Sphingobacteriaceae</taxon>
        <taxon>Mucilaginibacter</taxon>
    </lineage>
</organism>
<dbReference type="InterPro" id="IPR054765">
    <property type="entry name" value="SLBB_dom"/>
</dbReference>
<dbReference type="InterPro" id="IPR049712">
    <property type="entry name" value="Poly_export"/>
</dbReference>
<evidence type="ECO:0000256" key="2">
    <source>
        <dbReference type="ARBA" id="ARBA00009450"/>
    </source>
</evidence>
<keyword evidence="10" id="KW-0626">Porin</keyword>
<keyword evidence="14" id="KW-0449">Lipoprotein</keyword>
<dbReference type="Pfam" id="PF22461">
    <property type="entry name" value="SLBB_2"/>
    <property type="match status" value="1"/>
</dbReference>
<proteinExistence type="inferred from homology"/>
<keyword evidence="13" id="KW-0998">Cell outer membrane</keyword>
<keyword evidence="19" id="KW-1185">Reference proteome</keyword>
<evidence type="ECO:0000259" key="17">
    <source>
        <dbReference type="Pfam" id="PF22461"/>
    </source>
</evidence>
<evidence type="ECO:0000256" key="14">
    <source>
        <dbReference type="ARBA" id="ARBA00023288"/>
    </source>
</evidence>
<keyword evidence="8" id="KW-0625">Polysaccharide transport</keyword>
<evidence type="ECO:0000256" key="15">
    <source>
        <dbReference type="SAM" id="Phobius"/>
    </source>
</evidence>
<evidence type="ECO:0000256" key="11">
    <source>
        <dbReference type="ARBA" id="ARBA00023136"/>
    </source>
</evidence>
<feature type="domain" description="SLBB" evidence="17">
    <location>
        <begin position="157"/>
        <end position="236"/>
    </location>
</feature>
<gene>
    <name evidence="18" type="ORF">ACFSYC_15645</name>
</gene>
<keyword evidence="5" id="KW-0762">Sugar transport</keyword>
<dbReference type="RefSeq" id="WP_377129495.1">
    <property type="nucleotide sequence ID" value="NZ_JBHUHN010000001.1"/>
</dbReference>
<evidence type="ECO:0000259" key="16">
    <source>
        <dbReference type="Pfam" id="PF02563"/>
    </source>
</evidence>
<keyword evidence="4" id="KW-1134">Transmembrane beta strand</keyword>